<comment type="caution">
    <text evidence="6">The sequence shown here is derived from an EMBL/GenBank/DDBJ whole genome shotgun (WGS) entry which is preliminary data.</text>
</comment>
<dbReference type="RefSeq" id="WP_320551835.1">
    <property type="nucleotide sequence ID" value="NZ_JAQLOK010000004.1"/>
</dbReference>
<dbReference type="InterPro" id="IPR003594">
    <property type="entry name" value="HATPase_dom"/>
</dbReference>
<dbReference type="PANTHER" id="PTHR24421">
    <property type="entry name" value="NITRATE/NITRITE SENSOR PROTEIN NARX-RELATED"/>
    <property type="match status" value="1"/>
</dbReference>
<dbReference type="Gene3D" id="3.30.565.10">
    <property type="entry name" value="Histidine kinase-like ATPase, C-terminal domain"/>
    <property type="match status" value="1"/>
</dbReference>
<sequence length="1007" mass="110326">MQGHGRIEHRGRHSRGRARVRACWLAWFTCCLGLAWAQARASVTELLQDTLLHTAFRRQDGAPSGVWSIAQTDDGQLWFATRTGLYRYDGFDFTRIELLPPGSLHTMAVQVLYAAPDGDLWIGQANGGAIRMRGGRIQRYGDAEGLPSHPSVQAFAADADGRVWATVKGTLYRFDGTRWRAMAGIASDVDDLVEDRRGDVWIARDHQWRVLRPHAEAFEPSGARYDEPGSLVEDAEGRLWQLDGTGGALFPGEWGQPHANPPARRANSSDTVIDHKGALWTVACEIPLCHDAGFVSRGKPAADFRRSNDLPAMEMSSRLVMVLLKDRDGNVWLGTKGGVDLLHDGVLAKVPVPNVYYSPVVDRDGQAWAGTSGQNPAPDRVWKLGGEPVPVDGFENPVTMTYADPRGGVWLGGRGHLWHMDGGRIEARPFPASHSGSPGVVQAMGRDGRGRLWLAVTFQGMYRSDAGGHWEPVDDRFPAGVPSVIHIDTRGDAWIGYLDGSVLRVSGDAVTRRLPSASAPIGAITAIASRPGAVYIAAERGFAVDTGDRVVGLVGSPEGALDGATGIAVRPDHTLWVNSEAGIAWFRDSDVQRALAAPGHALDLNLLTADDGVVDGTQTVRPLPSAVAGIDGTVWFARAENFLRLPATGVPPSRLPPAAIIRSVTAGNETLPIEGARLDADHRDVTVRYAAISVARPASVRFRYRMAPGMDQWLPLDGGQRELRFTQMHPGDYRLLIQASYDGRAWGATAESSVTVVPTFIEGPWFKLVCGMLVALAFWIAHRLRVRGLTRQVRLRLRERYRERERIARELHDTLLQGAQGLILRFQSVVDRLPDGDPGRPSLEQAIDRAERLVTEGRDRVQDLREHGARDEPLAERLTSHVADLESTGVATTVEVTGLPQSLAPLVEDELYYIGREALLNVQRHAQARRATVRLDFDARRFILVIRDDGKGIGHNDVERADARHWGLRGIEERARRSGGRARIRPGDDGGTEVRVDIPASRAYRKA</sequence>
<keyword evidence="1" id="KW-0808">Transferase</keyword>
<keyword evidence="3" id="KW-0902">Two-component regulatory system</keyword>
<dbReference type="Pfam" id="PF07730">
    <property type="entry name" value="HisKA_3"/>
    <property type="match status" value="1"/>
</dbReference>
<proteinExistence type="predicted"/>
<keyword evidence="2" id="KW-0418">Kinase</keyword>
<organism evidence="6 7">
    <name type="scientific">Luteibacter sahnii</name>
    <dbReference type="NCBI Taxonomy" id="3021977"/>
    <lineage>
        <taxon>Bacteria</taxon>
        <taxon>Pseudomonadati</taxon>
        <taxon>Pseudomonadota</taxon>
        <taxon>Gammaproteobacteria</taxon>
        <taxon>Lysobacterales</taxon>
        <taxon>Rhodanobacteraceae</taxon>
        <taxon>Luteibacter</taxon>
    </lineage>
</organism>
<dbReference type="Proteomes" id="UP001528850">
    <property type="component" value="Unassembled WGS sequence"/>
</dbReference>
<name>A0ABT6BCQ0_9GAMM</name>
<gene>
    <name evidence="6" type="ORF">P3W24_13065</name>
</gene>
<evidence type="ECO:0000313" key="7">
    <source>
        <dbReference type="Proteomes" id="UP001528850"/>
    </source>
</evidence>
<dbReference type="Gene3D" id="1.20.5.1930">
    <property type="match status" value="1"/>
</dbReference>
<accession>A0ABT6BCQ0</accession>
<evidence type="ECO:0000259" key="5">
    <source>
        <dbReference type="Pfam" id="PF07730"/>
    </source>
</evidence>
<dbReference type="Gene3D" id="2.60.40.10">
    <property type="entry name" value="Immunoglobulins"/>
    <property type="match status" value="1"/>
</dbReference>
<dbReference type="InterPro" id="IPR011110">
    <property type="entry name" value="Reg_prop"/>
</dbReference>
<reference evidence="6 7" key="1">
    <citation type="journal article" date="2024" name="Curr. Microbiol.">
        <title>Luteibacter sahnii sp. nov., A Novel Yellow-Colored Xanthomonadin Pigment Producing Probiotic Bacterium from Healthy Rice Seed Microbiome.</title>
        <authorList>
            <person name="Jaiswal G."/>
            <person name="Rana R."/>
            <person name="Nayak P.K."/>
            <person name="Chouhan R."/>
            <person name="Gandhi S.G."/>
            <person name="Patel H.K."/>
            <person name="Patil P.B."/>
        </authorList>
    </citation>
    <scope>NUCLEOTIDE SEQUENCE [LARGE SCALE GENOMIC DNA]</scope>
    <source>
        <strain evidence="6 7">PPL201</strain>
    </source>
</reference>
<evidence type="ECO:0000256" key="1">
    <source>
        <dbReference type="ARBA" id="ARBA00022679"/>
    </source>
</evidence>
<dbReference type="Pfam" id="PF07494">
    <property type="entry name" value="Reg_prop"/>
    <property type="match status" value="1"/>
</dbReference>
<dbReference type="InterPro" id="IPR050482">
    <property type="entry name" value="Sensor_HK_TwoCompSys"/>
</dbReference>
<evidence type="ECO:0000259" key="4">
    <source>
        <dbReference type="Pfam" id="PF02518"/>
    </source>
</evidence>
<dbReference type="Pfam" id="PF02518">
    <property type="entry name" value="HATPase_c"/>
    <property type="match status" value="1"/>
</dbReference>
<protein>
    <submittedName>
        <fullName evidence="6">Two-component regulator propeller domain-containing protein</fullName>
    </submittedName>
</protein>
<dbReference type="InterPro" id="IPR013783">
    <property type="entry name" value="Ig-like_fold"/>
</dbReference>
<dbReference type="SUPFAM" id="SSF55874">
    <property type="entry name" value="ATPase domain of HSP90 chaperone/DNA topoisomerase II/histidine kinase"/>
    <property type="match status" value="1"/>
</dbReference>
<evidence type="ECO:0000256" key="3">
    <source>
        <dbReference type="ARBA" id="ARBA00023012"/>
    </source>
</evidence>
<dbReference type="InterPro" id="IPR036890">
    <property type="entry name" value="HATPase_C_sf"/>
</dbReference>
<dbReference type="EMBL" id="JARJJS010000003">
    <property type="protein sequence ID" value="MDF4025901.1"/>
    <property type="molecule type" value="Genomic_DNA"/>
</dbReference>
<dbReference type="PANTHER" id="PTHR24421:SF62">
    <property type="entry name" value="SENSORY TRANSDUCTION HISTIDINE KINASE"/>
    <property type="match status" value="1"/>
</dbReference>
<evidence type="ECO:0000313" key="6">
    <source>
        <dbReference type="EMBL" id="MDF4025901.1"/>
    </source>
</evidence>
<dbReference type="SUPFAM" id="SSF63829">
    <property type="entry name" value="Calcium-dependent phosphotriesterase"/>
    <property type="match status" value="2"/>
</dbReference>
<keyword evidence="7" id="KW-1185">Reference proteome</keyword>
<feature type="domain" description="Signal transduction histidine kinase subgroup 3 dimerisation and phosphoacceptor" evidence="5">
    <location>
        <begin position="803"/>
        <end position="867"/>
    </location>
</feature>
<dbReference type="Gene3D" id="2.130.10.10">
    <property type="entry name" value="YVTN repeat-like/Quinoprotein amine dehydrogenase"/>
    <property type="match status" value="3"/>
</dbReference>
<dbReference type="CDD" id="cd16917">
    <property type="entry name" value="HATPase_UhpB-NarQ-NarX-like"/>
    <property type="match status" value="1"/>
</dbReference>
<evidence type="ECO:0000256" key="2">
    <source>
        <dbReference type="ARBA" id="ARBA00022777"/>
    </source>
</evidence>
<dbReference type="InterPro" id="IPR011712">
    <property type="entry name" value="Sig_transdc_His_kin_sub3_dim/P"/>
</dbReference>
<dbReference type="InterPro" id="IPR015943">
    <property type="entry name" value="WD40/YVTN_repeat-like_dom_sf"/>
</dbReference>
<feature type="domain" description="Histidine kinase/HSP90-like ATPase" evidence="4">
    <location>
        <begin position="908"/>
        <end position="1000"/>
    </location>
</feature>